<dbReference type="SUPFAM" id="SSF75005">
    <property type="entry name" value="Arabinanase/levansucrase/invertase"/>
    <property type="match status" value="1"/>
</dbReference>
<dbReference type="Pfam" id="PF00251">
    <property type="entry name" value="Glyco_hydro_32N"/>
    <property type="match status" value="1"/>
</dbReference>
<dbReference type="RefSeq" id="WP_344689243.1">
    <property type="nucleotide sequence ID" value="NZ_BAAAVV010000005.1"/>
</dbReference>
<accession>A0ABP6P850</accession>
<dbReference type="EMBL" id="BAAAVV010000005">
    <property type="protein sequence ID" value="GAA3170852.1"/>
    <property type="molecule type" value="Genomic_DNA"/>
</dbReference>
<keyword evidence="4" id="KW-0326">Glycosidase</keyword>
<comment type="caution">
    <text evidence="6">The sequence shown here is derived from an EMBL/GenBank/DDBJ whole genome shotgun (WGS) entry which is preliminary data.</text>
</comment>
<evidence type="ECO:0000256" key="3">
    <source>
        <dbReference type="ARBA" id="ARBA00022801"/>
    </source>
</evidence>
<dbReference type="GO" id="GO:0016787">
    <property type="term" value="F:hydrolase activity"/>
    <property type="evidence" value="ECO:0007669"/>
    <property type="project" value="UniProtKB-KW"/>
</dbReference>
<keyword evidence="3 6" id="KW-0378">Hydrolase</keyword>
<dbReference type="InterPro" id="IPR013148">
    <property type="entry name" value="Glyco_hydro_32_N"/>
</dbReference>
<proteinExistence type="inferred from homology"/>
<feature type="domain" description="Glycosyl hydrolase family 32 N-terminal" evidence="5">
    <location>
        <begin position="21"/>
        <end position="303"/>
    </location>
</feature>
<dbReference type="InterPro" id="IPR001362">
    <property type="entry name" value="Glyco_hydro_32"/>
</dbReference>
<keyword evidence="7" id="KW-1185">Reference proteome</keyword>
<comment type="similarity">
    <text evidence="1">Belongs to the glycosyl hydrolase 32 family.</text>
</comment>
<evidence type="ECO:0000313" key="7">
    <source>
        <dbReference type="Proteomes" id="UP001499924"/>
    </source>
</evidence>
<dbReference type="InterPro" id="IPR023296">
    <property type="entry name" value="Glyco_hydro_beta-prop_sf"/>
</dbReference>
<evidence type="ECO:0000256" key="4">
    <source>
        <dbReference type="ARBA" id="ARBA00023295"/>
    </source>
</evidence>
<dbReference type="SMART" id="SM00640">
    <property type="entry name" value="Glyco_32"/>
    <property type="match status" value="1"/>
</dbReference>
<dbReference type="InterPro" id="IPR013320">
    <property type="entry name" value="ConA-like_dom_sf"/>
</dbReference>
<reference evidence="7" key="1">
    <citation type="journal article" date="2019" name="Int. J. Syst. Evol. Microbiol.">
        <title>The Global Catalogue of Microorganisms (GCM) 10K type strain sequencing project: providing services to taxonomists for standard genome sequencing and annotation.</title>
        <authorList>
            <consortium name="The Broad Institute Genomics Platform"/>
            <consortium name="The Broad Institute Genome Sequencing Center for Infectious Disease"/>
            <person name="Wu L."/>
            <person name="Ma J."/>
        </authorList>
    </citation>
    <scope>NUCLEOTIDE SEQUENCE [LARGE SCALE GENOMIC DNA]</scope>
    <source>
        <strain evidence="7">JCM 15614</strain>
    </source>
</reference>
<dbReference type="InterPro" id="IPR051214">
    <property type="entry name" value="GH32_Enzymes"/>
</dbReference>
<evidence type="ECO:0000313" key="6">
    <source>
        <dbReference type="EMBL" id="GAA3170852.1"/>
    </source>
</evidence>
<sequence length="463" mass="48835">MTPKPPPPTSTSSDPRRPGFHVTAPVGWINDPLGVTWHAAPEGGRYELFFQYNPQAAVWVPECRWGQVTSPDLVRWGDLRTALEPGPEETGCWSGSVVVRDGVPVIVYTSVLADEPGMGRVALAEGDAAWRRWTPDPAGPVIPALEPERGFAHVRDPFVWRDGDQWRMALGAGDTAGRPSVLQYSSPDLRRWRLDGELAGPEDGRTDPGGAVWECPQLFPLEGAWVLMVSVWDEGPGGVACAVGDYDGQRFVARAWHRLADEPLYATTAFADAAGRRCALSWIQEAGSEGGAWSGALSVPWLLGRDGDRVTVVPHPDVDTLRTRVLAEHGPVALSAGPCEVAVPGAHLDVTLAADPGGRPVVLVVDGSGGPVLTLTADPGPGQARLTAPGHPDVVAPLRPEPDGAIGLRLLLDGGVAEVFTGGEGVAAARVLPPGGGLTIRVTGGDGARLRHLVVHEMARVIG</sequence>
<dbReference type="SUPFAM" id="SSF49899">
    <property type="entry name" value="Concanavalin A-like lectins/glucanases"/>
    <property type="match status" value="1"/>
</dbReference>
<dbReference type="PANTHER" id="PTHR43101:SF1">
    <property type="entry name" value="BETA-FRUCTOSIDASE"/>
    <property type="match status" value="1"/>
</dbReference>
<name>A0ABP6P850_9ACTN</name>
<dbReference type="EC" id="3.2.1.26" evidence="2"/>
<evidence type="ECO:0000259" key="5">
    <source>
        <dbReference type="Pfam" id="PF00251"/>
    </source>
</evidence>
<dbReference type="Gene3D" id="2.115.10.20">
    <property type="entry name" value="Glycosyl hydrolase domain, family 43"/>
    <property type="match status" value="1"/>
</dbReference>
<dbReference type="PANTHER" id="PTHR43101">
    <property type="entry name" value="BETA-FRUCTOSIDASE"/>
    <property type="match status" value="1"/>
</dbReference>
<gene>
    <name evidence="6" type="ORF">GCM10010531_25180</name>
</gene>
<dbReference type="CDD" id="cd08996">
    <property type="entry name" value="GH32_FFase"/>
    <property type="match status" value="1"/>
</dbReference>
<organism evidence="6 7">
    <name type="scientific">Blastococcus jejuensis</name>
    <dbReference type="NCBI Taxonomy" id="351224"/>
    <lineage>
        <taxon>Bacteria</taxon>
        <taxon>Bacillati</taxon>
        <taxon>Actinomycetota</taxon>
        <taxon>Actinomycetes</taxon>
        <taxon>Geodermatophilales</taxon>
        <taxon>Geodermatophilaceae</taxon>
        <taxon>Blastococcus</taxon>
    </lineage>
</organism>
<evidence type="ECO:0000256" key="1">
    <source>
        <dbReference type="ARBA" id="ARBA00009902"/>
    </source>
</evidence>
<evidence type="ECO:0000256" key="2">
    <source>
        <dbReference type="ARBA" id="ARBA00012758"/>
    </source>
</evidence>
<dbReference type="Proteomes" id="UP001499924">
    <property type="component" value="Unassembled WGS sequence"/>
</dbReference>
<protein>
    <recommendedName>
        <fullName evidence="2">beta-fructofuranosidase</fullName>
        <ecNumber evidence="2">3.2.1.26</ecNumber>
    </recommendedName>
</protein>
<dbReference type="Gene3D" id="2.60.120.560">
    <property type="entry name" value="Exo-inulinase, domain 1"/>
    <property type="match status" value="1"/>
</dbReference>